<proteinExistence type="predicted"/>
<dbReference type="EMBL" id="JBHUDJ010000002">
    <property type="protein sequence ID" value="MFD1586600.1"/>
    <property type="molecule type" value="Genomic_DNA"/>
</dbReference>
<comment type="caution">
    <text evidence="1">The sequence shown here is derived from an EMBL/GenBank/DDBJ whole genome shotgun (WGS) entry which is preliminary data.</text>
</comment>
<protein>
    <submittedName>
        <fullName evidence="1">Rubrerythrin family protein</fullName>
    </submittedName>
</protein>
<reference evidence="1 2" key="1">
    <citation type="journal article" date="2019" name="Int. J. Syst. Evol. Microbiol.">
        <title>The Global Catalogue of Microorganisms (GCM) 10K type strain sequencing project: providing services to taxonomists for standard genome sequencing and annotation.</title>
        <authorList>
            <consortium name="The Broad Institute Genomics Platform"/>
            <consortium name="The Broad Institute Genome Sequencing Center for Infectious Disease"/>
            <person name="Wu L."/>
            <person name="Ma J."/>
        </authorList>
    </citation>
    <scope>NUCLEOTIDE SEQUENCE [LARGE SCALE GENOMIC DNA]</scope>
    <source>
        <strain evidence="1 2">CGMCC 1.12125</strain>
    </source>
</reference>
<dbReference type="AlphaFoldDB" id="A0ABD6CAP0"/>
<keyword evidence="2" id="KW-1185">Reference proteome</keyword>
<organism evidence="1 2">
    <name type="scientific">Halorientalis brevis</name>
    <dbReference type="NCBI Taxonomy" id="1126241"/>
    <lineage>
        <taxon>Archaea</taxon>
        <taxon>Methanobacteriati</taxon>
        <taxon>Methanobacteriota</taxon>
        <taxon>Stenosarchaea group</taxon>
        <taxon>Halobacteria</taxon>
        <taxon>Halobacteriales</taxon>
        <taxon>Haloarculaceae</taxon>
        <taxon>Halorientalis</taxon>
    </lineage>
</organism>
<accession>A0ABD6CAP0</accession>
<sequence>MDVEEFTDAVRAETKTELSRLGSSKSLYADTEGEMDEGPVLTAVADNLHHATATFETWADEASGSAADLFADLADTTGEQYETVASEHGDHDAGEAPAVVEALQGLETTPERVGGAVGWALVVENKIGQAVGFFVGQASPQTASTFREVRGGVEDAIDLGAETLPAVCDGDDDWDLAQGAAVTAIDAAYEEYFETLEALGVNPKPVC</sequence>
<dbReference type="RefSeq" id="WP_247379375.1">
    <property type="nucleotide sequence ID" value="NZ_JALLGV010000007.1"/>
</dbReference>
<evidence type="ECO:0000313" key="1">
    <source>
        <dbReference type="EMBL" id="MFD1586600.1"/>
    </source>
</evidence>
<dbReference type="Proteomes" id="UP001597119">
    <property type="component" value="Unassembled WGS sequence"/>
</dbReference>
<name>A0ABD6CAP0_9EURY</name>
<evidence type="ECO:0000313" key="2">
    <source>
        <dbReference type="Proteomes" id="UP001597119"/>
    </source>
</evidence>
<gene>
    <name evidence="1" type="ORF">ACFR9U_06370</name>
</gene>